<keyword evidence="2" id="KW-1185">Reference proteome</keyword>
<protein>
    <submittedName>
        <fullName evidence="3 4">Protein enabled homolog</fullName>
    </submittedName>
</protein>
<proteinExistence type="predicted"/>
<dbReference type="GeneID" id="109381805"/>
<dbReference type="RefSeq" id="XP_019496388.1">
    <property type="nucleotide sequence ID" value="XM_019640843.1"/>
</dbReference>
<evidence type="ECO:0000313" key="3">
    <source>
        <dbReference type="RefSeq" id="XP_019496388.1"/>
    </source>
</evidence>
<dbReference type="Proteomes" id="UP000694851">
    <property type="component" value="Unplaced"/>
</dbReference>
<reference evidence="3 4" key="1">
    <citation type="submission" date="2025-04" db="UniProtKB">
        <authorList>
            <consortium name="RefSeq"/>
        </authorList>
    </citation>
    <scope>IDENTIFICATION</scope>
    <source>
        <tissue evidence="3 4">Muscle</tissue>
    </source>
</reference>
<dbReference type="KEGG" id="hai:109381805"/>
<gene>
    <name evidence="3 4" type="primary">LOC109381805</name>
</gene>
<dbReference type="RefSeq" id="XP_019496389.1">
    <property type="nucleotide sequence ID" value="XM_019640844.1"/>
</dbReference>
<organism evidence="2 3">
    <name type="scientific">Hipposideros armiger</name>
    <name type="common">Great Himalayan leaf-nosed bat</name>
    <dbReference type="NCBI Taxonomy" id="186990"/>
    <lineage>
        <taxon>Eukaryota</taxon>
        <taxon>Metazoa</taxon>
        <taxon>Chordata</taxon>
        <taxon>Craniata</taxon>
        <taxon>Vertebrata</taxon>
        <taxon>Euteleostomi</taxon>
        <taxon>Mammalia</taxon>
        <taxon>Eutheria</taxon>
        <taxon>Laurasiatheria</taxon>
        <taxon>Chiroptera</taxon>
        <taxon>Yinpterochiroptera</taxon>
        <taxon>Rhinolophoidea</taxon>
        <taxon>Hipposideridae</taxon>
        <taxon>Hipposideros</taxon>
    </lineage>
</organism>
<feature type="compositionally biased region" description="Pro residues" evidence="1">
    <location>
        <begin position="1"/>
        <end position="32"/>
    </location>
</feature>
<name>A0A8B7R8B8_HIPAR</name>
<evidence type="ECO:0000256" key="1">
    <source>
        <dbReference type="SAM" id="MobiDB-lite"/>
    </source>
</evidence>
<accession>A0A8B7R8B8</accession>
<dbReference type="AlphaFoldDB" id="A0A8B7R8B8"/>
<sequence length="165" mass="17617">MSPPAADSYPPPPPPLRPPPPPPPLPPPPPPSAIHTRAHEHCHCHPGRLALFSMESPRCPATKMAPAPRMRRTLTRPGGAAAPVVAPYVSAASRELRAPRRAARLCWSCGRVAPPCRRLGPEGCGLRAGLPYGEPPGSPPLPPPFFKPVWYGRGFQLPVKGWSAT</sequence>
<feature type="region of interest" description="Disordered" evidence="1">
    <location>
        <begin position="1"/>
        <end position="39"/>
    </location>
</feature>
<evidence type="ECO:0000313" key="4">
    <source>
        <dbReference type="RefSeq" id="XP_019496389.1"/>
    </source>
</evidence>
<evidence type="ECO:0000313" key="2">
    <source>
        <dbReference type="Proteomes" id="UP000694851"/>
    </source>
</evidence>